<evidence type="ECO:0000313" key="8">
    <source>
        <dbReference type="Proteomes" id="UP000094769"/>
    </source>
</evidence>
<dbReference type="GO" id="GO:0016020">
    <property type="term" value="C:membrane"/>
    <property type="evidence" value="ECO:0007669"/>
    <property type="project" value="UniProtKB-SubCell"/>
</dbReference>
<keyword evidence="4" id="KW-0472">Membrane</keyword>
<gene>
    <name evidence="7" type="ORF">CODIS_35380</name>
</gene>
<dbReference type="Proteomes" id="UP000094769">
    <property type="component" value="Unassembled WGS sequence"/>
</dbReference>
<dbReference type="AlphaFoldDB" id="A0A7Z1ADV5"/>
<protein>
    <recommendedName>
        <fullName evidence="6">NarX-like N-terminal domain-containing protein</fullName>
    </recommendedName>
</protein>
<evidence type="ECO:0000256" key="2">
    <source>
        <dbReference type="ARBA" id="ARBA00022692"/>
    </source>
</evidence>
<dbReference type="EMBL" id="MARB01000025">
    <property type="protein sequence ID" value="ODJ86217.1"/>
    <property type="molecule type" value="Genomic_DNA"/>
</dbReference>
<keyword evidence="3" id="KW-1133">Transmembrane helix</keyword>
<organism evidence="7 8">
    <name type="scientific">Candidatus Thiodiazotropha endolucinida</name>
    <dbReference type="NCBI Taxonomy" id="1655433"/>
    <lineage>
        <taxon>Bacteria</taxon>
        <taxon>Pseudomonadati</taxon>
        <taxon>Pseudomonadota</taxon>
        <taxon>Gammaproteobacteria</taxon>
        <taxon>Chromatiales</taxon>
        <taxon>Sedimenticolaceae</taxon>
        <taxon>Candidatus Thiodiazotropha</taxon>
    </lineage>
</organism>
<name>A0A7Z1ADV5_9GAMM</name>
<evidence type="ECO:0000313" key="7">
    <source>
        <dbReference type="EMBL" id="ODJ86217.1"/>
    </source>
</evidence>
<dbReference type="Pfam" id="PF13675">
    <property type="entry name" value="PilJ"/>
    <property type="match status" value="2"/>
</dbReference>
<proteinExistence type="predicted"/>
<keyword evidence="5" id="KW-0732">Signal</keyword>
<keyword evidence="2" id="KW-0812">Transmembrane</keyword>
<evidence type="ECO:0000259" key="6">
    <source>
        <dbReference type="Pfam" id="PF13675"/>
    </source>
</evidence>
<reference evidence="7 8" key="1">
    <citation type="submission" date="2016-06" db="EMBL/GenBank/DDBJ databases">
        <title>Genome sequence of endosymbiont of Candidatus Endolucinida thiodiazotropha.</title>
        <authorList>
            <person name="Poehlein A."/>
            <person name="Koenig S."/>
            <person name="Heiden S.E."/>
            <person name="Thuermer A."/>
            <person name="Voget S."/>
            <person name="Daniel R."/>
            <person name="Markert S."/>
            <person name="Gros O."/>
            <person name="Schweder T."/>
        </authorList>
    </citation>
    <scope>NUCLEOTIDE SEQUENCE [LARGE SCALE GENOMIC DNA]</scope>
    <source>
        <strain evidence="7 8">COS</strain>
    </source>
</reference>
<accession>A0A7Z1ADV5</accession>
<feature type="signal peptide" evidence="5">
    <location>
        <begin position="1"/>
        <end position="24"/>
    </location>
</feature>
<comment type="subcellular location">
    <subcellularLocation>
        <location evidence="1">Membrane</location>
        <topology evidence="1">Multi-pass membrane protein</topology>
    </subcellularLocation>
</comment>
<sequence>MKTTRYLLTLCLTAFLCLSFSANAADIELAEAVNKAGKQRMLSQRIAKAYFFLGGNVRRDKAKQQLQSSIIELKKNHTELKAEVKSKDVQQLLVFLDIVIDDYEKLVNQPYTRADATMVLDMSETILELSQDVVVKIEALSNRKTPKIVNLSGRQRMLSQRIAKYYIAHQLGFKEQDYVNQLTTAVREFESAMAVLKSEKINTPEITEKLIRTTRLWRVIRPFFMDVEKGGLPVTIFATTDRIMEFMNTITGMYVNVSA</sequence>
<keyword evidence="8" id="KW-1185">Reference proteome</keyword>
<evidence type="ECO:0000256" key="5">
    <source>
        <dbReference type="SAM" id="SignalP"/>
    </source>
</evidence>
<dbReference type="InterPro" id="IPR029095">
    <property type="entry name" value="NarX-like_N"/>
</dbReference>
<evidence type="ECO:0000256" key="3">
    <source>
        <dbReference type="ARBA" id="ARBA00022989"/>
    </source>
</evidence>
<feature type="domain" description="NarX-like N-terminal" evidence="6">
    <location>
        <begin position="143"/>
        <end position="224"/>
    </location>
</feature>
<feature type="chain" id="PRO_5030730128" description="NarX-like N-terminal domain-containing protein" evidence="5">
    <location>
        <begin position="25"/>
        <end position="259"/>
    </location>
</feature>
<dbReference type="OrthoDB" id="952521at2"/>
<evidence type="ECO:0000256" key="1">
    <source>
        <dbReference type="ARBA" id="ARBA00004141"/>
    </source>
</evidence>
<feature type="domain" description="NarX-like N-terminal" evidence="6">
    <location>
        <begin position="30"/>
        <end position="86"/>
    </location>
</feature>
<evidence type="ECO:0000256" key="4">
    <source>
        <dbReference type="ARBA" id="ARBA00023136"/>
    </source>
</evidence>
<comment type="caution">
    <text evidence="7">The sequence shown here is derived from an EMBL/GenBank/DDBJ whole genome shotgun (WGS) entry which is preliminary data.</text>
</comment>